<dbReference type="GO" id="GO:0006914">
    <property type="term" value="P:autophagy"/>
    <property type="evidence" value="ECO:0007669"/>
    <property type="project" value="UniProtKB-KW"/>
</dbReference>
<accession>A0A9P4TMS1</accession>
<reference evidence="5" key="1">
    <citation type="submission" date="2019-04" db="EMBL/GenBank/DDBJ databases">
        <title>Sequencing of skin fungus with MAO and IRED activity.</title>
        <authorList>
            <person name="Marsaioli A.J."/>
            <person name="Bonatto J.M.C."/>
            <person name="Reis Junior O."/>
        </authorList>
    </citation>
    <scope>NUCLEOTIDE SEQUENCE</scope>
    <source>
        <strain evidence="5">30M1</strain>
    </source>
</reference>
<feature type="domain" description="Protein kinase" evidence="4">
    <location>
        <begin position="7"/>
        <end position="318"/>
    </location>
</feature>
<dbReference type="InterPro" id="IPR011009">
    <property type="entry name" value="Kinase-like_dom_sf"/>
</dbReference>
<dbReference type="GO" id="GO:0005524">
    <property type="term" value="F:ATP binding"/>
    <property type="evidence" value="ECO:0007669"/>
    <property type="project" value="InterPro"/>
</dbReference>
<dbReference type="Pfam" id="PF00069">
    <property type="entry name" value="Pkinase"/>
    <property type="match status" value="1"/>
</dbReference>
<dbReference type="AlphaFoldDB" id="A0A9P4TMS1"/>
<evidence type="ECO:0000256" key="1">
    <source>
        <dbReference type="ARBA" id="ARBA00004623"/>
    </source>
</evidence>
<sequence length="332" mass="37865">MSLAKNFVFVAEVGQGKWGSVRFHLPVGEVDEFSNQNSDPSPSSPGFDKLKKSLVAVKVALKRKNDNIIEEEIEALQSVERVTNDNPDVHFPKLRHKEKFQLERDPDEASFLVLEAITPPVTLEYMLRTDANAPIPLVYHLFLSLGSAVRFLRNEVGLAHQDIKQDNILVRQGPSDLPQFVLIDFGNARAIKDSDYNKDCRTMLQVVCLLAKEVWEQRWEGSGGFETVGKMADRGEQRQDQVDWTGFREMLDGETESSRTFTQVDEAFEDIWNRWKGVAQKARDGRTEDEMADIKRICGKAEERAAEKFREVRDEDLIDAVKRHEEGKEVQG</sequence>
<dbReference type="InterPro" id="IPR008271">
    <property type="entry name" value="Ser/Thr_kinase_AS"/>
</dbReference>
<evidence type="ECO:0000259" key="4">
    <source>
        <dbReference type="PROSITE" id="PS50011"/>
    </source>
</evidence>
<dbReference type="OrthoDB" id="4062651at2759"/>
<keyword evidence="2" id="KW-0072">Autophagy</keyword>
<dbReference type="PROSITE" id="PS00108">
    <property type="entry name" value="PROTEIN_KINASE_ST"/>
    <property type="match status" value="1"/>
</dbReference>
<comment type="caution">
    <text evidence="5">The sequence shown here is derived from an EMBL/GenBank/DDBJ whole genome shotgun (WGS) entry which is preliminary data.</text>
</comment>
<dbReference type="InterPro" id="IPR000719">
    <property type="entry name" value="Prot_kinase_dom"/>
</dbReference>
<evidence type="ECO:0000313" key="5">
    <source>
        <dbReference type="EMBL" id="KAF3009990.1"/>
    </source>
</evidence>
<dbReference type="InterPro" id="IPR045269">
    <property type="entry name" value="Atg1-like"/>
</dbReference>
<dbReference type="GO" id="GO:0010506">
    <property type="term" value="P:regulation of autophagy"/>
    <property type="evidence" value="ECO:0007669"/>
    <property type="project" value="InterPro"/>
</dbReference>
<dbReference type="EMBL" id="SWKU01000002">
    <property type="protein sequence ID" value="KAF3009990.1"/>
    <property type="molecule type" value="Genomic_DNA"/>
</dbReference>
<dbReference type="SMART" id="SM00220">
    <property type="entry name" value="S_TKc"/>
    <property type="match status" value="1"/>
</dbReference>
<comment type="subcellular location">
    <subcellularLocation>
        <location evidence="1">Preautophagosomal structure membrane</location>
        <topology evidence="1">Peripheral membrane protein</topology>
    </subcellularLocation>
</comment>
<name>A0A9P4TMS1_CURKU</name>
<dbReference type="GO" id="GO:0004674">
    <property type="term" value="F:protein serine/threonine kinase activity"/>
    <property type="evidence" value="ECO:0007669"/>
    <property type="project" value="InterPro"/>
</dbReference>
<dbReference type="SUPFAM" id="SSF56112">
    <property type="entry name" value="Protein kinase-like (PK-like)"/>
    <property type="match status" value="1"/>
</dbReference>
<evidence type="ECO:0000313" key="6">
    <source>
        <dbReference type="Proteomes" id="UP000801428"/>
    </source>
</evidence>
<dbReference type="PANTHER" id="PTHR24348">
    <property type="entry name" value="SERINE/THREONINE-PROTEIN KINASE UNC-51-RELATED"/>
    <property type="match status" value="1"/>
</dbReference>
<dbReference type="Gene3D" id="1.10.510.10">
    <property type="entry name" value="Transferase(Phosphotransferase) domain 1"/>
    <property type="match status" value="1"/>
</dbReference>
<keyword evidence="6" id="KW-1185">Reference proteome</keyword>
<gene>
    <name evidence="5" type="ORF">E8E13_011347</name>
</gene>
<evidence type="ECO:0000256" key="2">
    <source>
        <dbReference type="ARBA" id="ARBA00023006"/>
    </source>
</evidence>
<dbReference type="PROSITE" id="PS50011">
    <property type="entry name" value="PROTEIN_KINASE_DOM"/>
    <property type="match status" value="1"/>
</dbReference>
<dbReference type="GO" id="GO:0034045">
    <property type="term" value="C:phagophore assembly site membrane"/>
    <property type="evidence" value="ECO:0007669"/>
    <property type="project" value="UniProtKB-SubCell"/>
</dbReference>
<protein>
    <recommendedName>
        <fullName evidence="3">Autophagy-related protein 1</fullName>
    </recommendedName>
</protein>
<organism evidence="5 6">
    <name type="scientific">Curvularia kusanoi</name>
    <name type="common">Cochliobolus kusanoi</name>
    <dbReference type="NCBI Taxonomy" id="90978"/>
    <lineage>
        <taxon>Eukaryota</taxon>
        <taxon>Fungi</taxon>
        <taxon>Dikarya</taxon>
        <taxon>Ascomycota</taxon>
        <taxon>Pezizomycotina</taxon>
        <taxon>Dothideomycetes</taxon>
        <taxon>Pleosporomycetidae</taxon>
        <taxon>Pleosporales</taxon>
        <taxon>Pleosporineae</taxon>
        <taxon>Pleosporaceae</taxon>
        <taxon>Curvularia</taxon>
    </lineage>
</organism>
<evidence type="ECO:0000256" key="3">
    <source>
        <dbReference type="ARBA" id="ARBA00030237"/>
    </source>
</evidence>
<proteinExistence type="predicted"/>
<dbReference type="Proteomes" id="UP000801428">
    <property type="component" value="Unassembled WGS sequence"/>
</dbReference>